<organism evidence="11 12">
    <name type="scientific">Porites evermanni</name>
    <dbReference type="NCBI Taxonomy" id="104178"/>
    <lineage>
        <taxon>Eukaryota</taxon>
        <taxon>Metazoa</taxon>
        <taxon>Cnidaria</taxon>
        <taxon>Anthozoa</taxon>
        <taxon>Hexacorallia</taxon>
        <taxon>Scleractinia</taxon>
        <taxon>Fungiina</taxon>
        <taxon>Poritidae</taxon>
        <taxon>Porites</taxon>
    </lineage>
</organism>
<sequence length="312" mass="34510">MLSNKTRGLNNIANSTALNNDSSELCLPSWILNAVNVQSVYISDTVITVVSIPFALFAVVANLAVLVIIIRSPSLHRPVNVMLCSLAASDCLTGLVLQPVYIAWRFLLHHFQDTCKLVHLYQASKSVPFMLIGCTFVNLSIMSVERLYAVSKPLAYSAKITLQGMVKIVISAWVIWFIYIILLETAVPEVLYQALESITMISMMIIPIGGHVLTFQAIRSNNKKILDATHNSQQAILFKREKKAFADMALYTVATLLSILPILLLLNVEKSIVSGHILFPWASVFAQLISSLNPVVQIKKNAALRQALKFAM</sequence>
<keyword evidence="12" id="KW-1185">Reference proteome</keyword>
<reference evidence="11 12" key="1">
    <citation type="submission" date="2022-05" db="EMBL/GenBank/DDBJ databases">
        <authorList>
            <consortium name="Genoscope - CEA"/>
            <person name="William W."/>
        </authorList>
    </citation>
    <scope>NUCLEOTIDE SEQUENCE [LARGE SCALE GENOMIC DNA]</scope>
</reference>
<name>A0ABN8M5N1_9CNID</name>
<evidence type="ECO:0000256" key="7">
    <source>
        <dbReference type="ARBA" id="ARBA00023170"/>
    </source>
</evidence>
<evidence type="ECO:0000256" key="4">
    <source>
        <dbReference type="ARBA" id="ARBA00022989"/>
    </source>
</evidence>
<feature type="domain" description="G-protein coupled receptors family 1 profile" evidence="10">
    <location>
        <begin position="61"/>
        <end position="297"/>
    </location>
</feature>
<dbReference type="PANTHER" id="PTHR24249">
    <property type="entry name" value="HISTAMINE RECEPTOR-RELATED G-PROTEIN COUPLED RECEPTOR"/>
    <property type="match status" value="1"/>
</dbReference>
<keyword evidence="8" id="KW-0807">Transducer</keyword>
<keyword evidence="2" id="KW-1003">Cell membrane</keyword>
<feature type="transmembrane region" description="Helical" evidence="9">
    <location>
        <begin position="81"/>
        <end position="107"/>
    </location>
</feature>
<dbReference type="EMBL" id="CALNXI010000271">
    <property type="protein sequence ID" value="CAH3023689.1"/>
    <property type="molecule type" value="Genomic_DNA"/>
</dbReference>
<dbReference type="PROSITE" id="PS50262">
    <property type="entry name" value="G_PROTEIN_RECEP_F1_2"/>
    <property type="match status" value="1"/>
</dbReference>
<dbReference type="Gene3D" id="1.20.1070.10">
    <property type="entry name" value="Rhodopsin 7-helix transmembrane proteins"/>
    <property type="match status" value="1"/>
</dbReference>
<gene>
    <name evidence="11" type="ORF">PEVE_00020168</name>
</gene>
<feature type="transmembrane region" description="Helical" evidence="9">
    <location>
        <begin position="194"/>
        <end position="215"/>
    </location>
</feature>
<evidence type="ECO:0000256" key="6">
    <source>
        <dbReference type="ARBA" id="ARBA00023136"/>
    </source>
</evidence>
<dbReference type="Proteomes" id="UP001159427">
    <property type="component" value="Unassembled WGS sequence"/>
</dbReference>
<keyword evidence="6 9" id="KW-0472">Membrane</keyword>
<evidence type="ECO:0000256" key="8">
    <source>
        <dbReference type="ARBA" id="ARBA00023224"/>
    </source>
</evidence>
<protein>
    <recommendedName>
        <fullName evidence="10">G-protein coupled receptors family 1 profile domain-containing protein</fullName>
    </recommendedName>
</protein>
<evidence type="ECO:0000256" key="9">
    <source>
        <dbReference type="SAM" id="Phobius"/>
    </source>
</evidence>
<accession>A0ABN8M5N1</accession>
<evidence type="ECO:0000313" key="11">
    <source>
        <dbReference type="EMBL" id="CAH3023689.1"/>
    </source>
</evidence>
<feature type="transmembrane region" description="Helical" evidence="9">
    <location>
        <begin position="160"/>
        <end position="182"/>
    </location>
</feature>
<evidence type="ECO:0000259" key="10">
    <source>
        <dbReference type="PROSITE" id="PS50262"/>
    </source>
</evidence>
<feature type="transmembrane region" description="Helical" evidence="9">
    <location>
        <begin position="248"/>
        <end position="266"/>
    </location>
</feature>
<proteinExistence type="predicted"/>
<evidence type="ECO:0000256" key="5">
    <source>
        <dbReference type="ARBA" id="ARBA00023040"/>
    </source>
</evidence>
<evidence type="ECO:0000256" key="2">
    <source>
        <dbReference type="ARBA" id="ARBA00022475"/>
    </source>
</evidence>
<keyword evidence="5" id="KW-0297">G-protein coupled receptor</keyword>
<evidence type="ECO:0000313" key="12">
    <source>
        <dbReference type="Proteomes" id="UP001159427"/>
    </source>
</evidence>
<comment type="caution">
    <text evidence="11">The sequence shown here is derived from an EMBL/GenBank/DDBJ whole genome shotgun (WGS) entry which is preliminary data.</text>
</comment>
<dbReference type="InterPro" id="IPR017452">
    <property type="entry name" value="GPCR_Rhodpsn_7TM"/>
</dbReference>
<feature type="transmembrane region" description="Helical" evidence="9">
    <location>
        <begin position="278"/>
        <end position="296"/>
    </location>
</feature>
<evidence type="ECO:0000256" key="1">
    <source>
        <dbReference type="ARBA" id="ARBA00004651"/>
    </source>
</evidence>
<dbReference type="InterPro" id="IPR000276">
    <property type="entry name" value="GPCR_Rhodpsn"/>
</dbReference>
<comment type="subcellular location">
    <subcellularLocation>
        <location evidence="1">Cell membrane</location>
        <topology evidence="1">Multi-pass membrane protein</topology>
    </subcellularLocation>
</comment>
<evidence type="ECO:0000256" key="3">
    <source>
        <dbReference type="ARBA" id="ARBA00022692"/>
    </source>
</evidence>
<feature type="transmembrane region" description="Helical" evidence="9">
    <location>
        <begin position="127"/>
        <end position="148"/>
    </location>
</feature>
<dbReference type="SMART" id="SM01381">
    <property type="entry name" value="7TM_GPCR_Srsx"/>
    <property type="match status" value="1"/>
</dbReference>
<dbReference type="InterPro" id="IPR050569">
    <property type="entry name" value="TAAR"/>
</dbReference>
<keyword evidence="3 9" id="KW-0812">Transmembrane</keyword>
<feature type="transmembrane region" description="Helical" evidence="9">
    <location>
        <begin position="46"/>
        <end position="69"/>
    </location>
</feature>
<dbReference type="PRINTS" id="PR00237">
    <property type="entry name" value="GPCRRHODOPSN"/>
</dbReference>
<keyword evidence="7" id="KW-0675">Receptor</keyword>
<dbReference type="SUPFAM" id="SSF81321">
    <property type="entry name" value="Family A G protein-coupled receptor-like"/>
    <property type="match status" value="1"/>
</dbReference>
<keyword evidence="4 9" id="KW-1133">Transmembrane helix</keyword>
<dbReference type="CDD" id="cd00637">
    <property type="entry name" value="7tm_classA_rhodopsin-like"/>
    <property type="match status" value="1"/>
</dbReference>
<dbReference type="Pfam" id="PF00001">
    <property type="entry name" value="7tm_1"/>
    <property type="match status" value="1"/>
</dbReference>